<keyword evidence="4" id="KW-1185">Reference proteome</keyword>
<dbReference type="STRING" id="2316362.A0A4Q2D4D3"/>
<dbReference type="EMBL" id="SDEE01000931">
    <property type="protein sequence ID" value="RXW13396.1"/>
    <property type="molecule type" value="Genomic_DNA"/>
</dbReference>
<keyword evidence="1" id="KW-1133">Transmembrane helix</keyword>
<feature type="transmembrane region" description="Helical" evidence="1">
    <location>
        <begin position="135"/>
        <end position="154"/>
    </location>
</feature>
<keyword evidence="1" id="KW-0812">Transmembrane</keyword>
<keyword evidence="1" id="KW-0472">Membrane</keyword>
<dbReference type="InterPro" id="IPR045340">
    <property type="entry name" value="DUF6533"/>
</dbReference>
<evidence type="ECO:0000313" key="4">
    <source>
        <dbReference type="Proteomes" id="UP000290288"/>
    </source>
</evidence>
<name>A0A4Q2D4D3_9AGAR</name>
<evidence type="ECO:0000259" key="2">
    <source>
        <dbReference type="Pfam" id="PF20151"/>
    </source>
</evidence>
<feature type="domain" description="DUF6533" evidence="2">
    <location>
        <begin position="42"/>
        <end position="85"/>
    </location>
</feature>
<feature type="transmembrane region" description="Helical" evidence="1">
    <location>
        <begin position="166"/>
        <end position="191"/>
    </location>
</feature>
<dbReference type="OrthoDB" id="2637653at2759"/>
<feature type="transmembrane region" description="Helical" evidence="1">
    <location>
        <begin position="107"/>
        <end position="128"/>
    </location>
</feature>
<evidence type="ECO:0000256" key="1">
    <source>
        <dbReference type="SAM" id="Phobius"/>
    </source>
</evidence>
<reference evidence="3 4" key="1">
    <citation type="submission" date="2019-01" db="EMBL/GenBank/DDBJ databases">
        <title>Draft genome sequence of Psathyrella aberdarensis IHI B618.</title>
        <authorList>
            <person name="Buettner E."/>
            <person name="Kellner H."/>
        </authorList>
    </citation>
    <scope>NUCLEOTIDE SEQUENCE [LARGE SCALE GENOMIC DNA]</scope>
    <source>
        <strain evidence="3 4">IHI B618</strain>
    </source>
</reference>
<protein>
    <recommendedName>
        <fullName evidence="2">DUF6533 domain-containing protein</fullName>
    </recommendedName>
</protein>
<comment type="caution">
    <text evidence="3">The sequence shown here is derived from an EMBL/GenBank/DDBJ whole genome shotgun (WGS) entry which is preliminary data.</text>
</comment>
<evidence type="ECO:0000313" key="3">
    <source>
        <dbReference type="EMBL" id="RXW13396.1"/>
    </source>
</evidence>
<organism evidence="3 4">
    <name type="scientific">Candolleomyces aberdarensis</name>
    <dbReference type="NCBI Taxonomy" id="2316362"/>
    <lineage>
        <taxon>Eukaryota</taxon>
        <taxon>Fungi</taxon>
        <taxon>Dikarya</taxon>
        <taxon>Basidiomycota</taxon>
        <taxon>Agaricomycotina</taxon>
        <taxon>Agaricomycetes</taxon>
        <taxon>Agaricomycetidae</taxon>
        <taxon>Agaricales</taxon>
        <taxon>Agaricineae</taxon>
        <taxon>Psathyrellaceae</taxon>
        <taxon>Candolleomyces</taxon>
    </lineage>
</organism>
<dbReference type="Proteomes" id="UP000290288">
    <property type="component" value="Unassembled WGS sequence"/>
</dbReference>
<proteinExistence type="predicted"/>
<dbReference type="Pfam" id="PF20151">
    <property type="entry name" value="DUF6533"/>
    <property type="match status" value="1"/>
</dbReference>
<sequence length="319" mass="36015">MLYSFHTSLLKSAISLTRRDETVNYDHSKFLQHVRGTRVVGYSYASAVTFLVYDILVTLPDELEIRNPWSLTKFAFFFIRYFPPLQELSVQFYGAPLPLTYPYRACYIWNVYQALSSILIITTVDYILLLRGLLYVAEIATMSIGAGIAVPQMLYDERCVVTDSPVIFMISAGFPVVYQGFLFIVTIVKFYQSAKAGWGSVPILNLLVRDGTWAFCLLFAMLASEAALYGFDVDAYTGFLYGWINTAFSICGYRILLNLNKLHQLELERIDIGSSVGIQFTSHVDIRADTAGHTDSGETYEMTSTSLQSPRSCQKFEDS</sequence>
<accession>A0A4Q2D4D3</accession>
<feature type="transmembrane region" description="Helical" evidence="1">
    <location>
        <begin position="212"/>
        <end position="231"/>
    </location>
</feature>
<feature type="transmembrane region" description="Helical" evidence="1">
    <location>
        <begin position="39"/>
        <end position="59"/>
    </location>
</feature>
<feature type="transmembrane region" description="Helical" evidence="1">
    <location>
        <begin position="237"/>
        <end position="257"/>
    </location>
</feature>
<gene>
    <name evidence="3" type="ORF">EST38_g12464</name>
</gene>
<dbReference type="AlphaFoldDB" id="A0A4Q2D4D3"/>